<evidence type="ECO:0000256" key="3">
    <source>
        <dbReference type="ARBA" id="ARBA00022692"/>
    </source>
</evidence>
<gene>
    <name evidence="7" type="ORF">ENK44_07690</name>
</gene>
<feature type="transmembrane region" description="Helical" evidence="6">
    <location>
        <begin position="211"/>
        <end position="236"/>
    </location>
</feature>
<accession>A0A7V4WUP9</accession>
<dbReference type="AlphaFoldDB" id="A0A7V4WUP9"/>
<dbReference type="InterPro" id="IPR000175">
    <property type="entry name" value="Na/ntran_symport"/>
</dbReference>
<dbReference type="GO" id="GO:0016020">
    <property type="term" value="C:membrane"/>
    <property type="evidence" value="ECO:0007669"/>
    <property type="project" value="UniProtKB-SubCell"/>
</dbReference>
<dbReference type="InterPro" id="IPR037272">
    <property type="entry name" value="SNS_sf"/>
</dbReference>
<dbReference type="PRINTS" id="PR00176">
    <property type="entry name" value="NANEUSMPORT"/>
</dbReference>
<feature type="transmembrane region" description="Helical" evidence="6">
    <location>
        <begin position="141"/>
        <end position="159"/>
    </location>
</feature>
<keyword evidence="3 6" id="KW-0812">Transmembrane</keyword>
<feature type="transmembrane region" description="Helical" evidence="6">
    <location>
        <begin position="43"/>
        <end position="64"/>
    </location>
</feature>
<dbReference type="SUPFAM" id="SSF161070">
    <property type="entry name" value="SNF-like"/>
    <property type="match status" value="1"/>
</dbReference>
<dbReference type="EMBL" id="DRQG01000072">
    <property type="protein sequence ID" value="HGY55564.1"/>
    <property type="molecule type" value="Genomic_DNA"/>
</dbReference>
<evidence type="ECO:0000256" key="4">
    <source>
        <dbReference type="ARBA" id="ARBA00022989"/>
    </source>
</evidence>
<feature type="transmembrane region" description="Helical" evidence="6">
    <location>
        <begin position="345"/>
        <end position="366"/>
    </location>
</feature>
<dbReference type="PANTHER" id="PTHR42948">
    <property type="entry name" value="TRANSPORTER"/>
    <property type="match status" value="1"/>
</dbReference>
<keyword evidence="2" id="KW-0813">Transport</keyword>
<feature type="transmembrane region" description="Helical" evidence="6">
    <location>
        <begin position="413"/>
        <end position="436"/>
    </location>
</feature>
<dbReference type="Pfam" id="PF00209">
    <property type="entry name" value="SNF"/>
    <property type="match status" value="2"/>
</dbReference>
<dbReference type="PANTHER" id="PTHR42948:SF1">
    <property type="entry name" value="TRANSPORTER"/>
    <property type="match status" value="1"/>
</dbReference>
<keyword evidence="5 6" id="KW-0472">Membrane</keyword>
<feature type="transmembrane region" description="Helical" evidence="6">
    <location>
        <begin position="171"/>
        <end position="191"/>
    </location>
</feature>
<feature type="transmembrane region" description="Helical" evidence="6">
    <location>
        <begin position="84"/>
        <end position="104"/>
    </location>
</feature>
<feature type="transmembrane region" description="Helical" evidence="6">
    <location>
        <begin position="452"/>
        <end position="472"/>
    </location>
</feature>
<evidence type="ECO:0000256" key="6">
    <source>
        <dbReference type="SAM" id="Phobius"/>
    </source>
</evidence>
<evidence type="ECO:0000256" key="5">
    <source>
        <dbReference type="ARBA" id="ARBA00023136"/>
    </source>
</evidence>
<organism evidence="7">
    <name type="scientific">Caldithrix abyssi</name>
    <dbReference type="NCBI Taxonomy" id="187145"/>
    <lineage>
        <taxon>Bacteria</taxon>
        <taxon>Pseudomonadati</taxon>
        <taxon>Calditrichota</taxon>
        <taxon>Calditrichia</taxon>
        <taxon>Calditrichales</taxon>
        <taxon>Calditrichaceae</taxon>
        <taxon>Caldithrix</taxon>
    </lineage>
</organism>
<dbReference type="PROSITE" id="PS50267">
    <property type="entry name" value="NA_NEUROTRAN_SYMP_3"/>
    <property type="match status" value="1"/>
</dbReference>
<sequence>MAKATESFTSRFGLVATTIGMAIGAGNIWRFPRLAGQYGGSFLIPWLLFLFLWSIPLLIVEFSIGKKTKYGTIGAFKQALGERFAWMGWFVGVCTTAILFYYSVVTGWSLKYFAMAVSGQLATIDHSAYWTEYTASIYQPLFYHFVAIAIGALIIYRGIVHGIERFSKIIVPLLFILLVVAAVKALTLNGAEKGLAYFFNFDLQELGHYKIWLEGLSQSAWSTGAGWGLLLTYAIYARADEKIVGNSFLAGLGNNLASIIAGLAIIPTVFALSASTEAAMEGLASGNQGLAFIVIPQLFNHMPAGALFASVFFLALFFAALSSLISMIELAVRLLLDFGLSRKKAVLLVSIFTLLIGAPSAVSLDFFNNQDWVWGLGLLLSGFFFTFAVIKIGAETFIREYLKPEYNPNWLPLLFKFLFYVLLPLEFVSMLVWWLWQSVQWYPDSWWNPLEVYSFGTTLLQWALILLAGLLFNRKFVKLLK</sequence>
<protein>
    <submittedName>
        <fullName evidence="7">Sodium-dependent transporter</fullName>
    </submittedName>
</protein>
<name>A0A7V4WUP9_CALAY</name>
<feature type="transmembrane region" description="Helical" evidence="6">
    <location>
        <begin position="372"/>
        <end position="392"/>
    </location>
</feature>
<keyword evidence="4 6" id="KW-1133">Transmembrane helix</keyword>
<dbReference type="NCBIfam" id="NF037979">
    <property type="entry name" value="Na_transp"/>
    <property type="match status" value="1"/>
</dbReference>
<dbReference type="InterPro" id="IPR047218">
    <property type="entry name" value="YocR/YhdH-like"/>
</dbReference>
<reference evidence="7" key="1">
    <citation type="journal article" date="2020" name="mSystems">
        <title>Genome- and Community-Level Interaction Insights into Carbon Utilization and Element Cycling Functions of Hydrothermarchaeota in Hydrothermal Sediment.</title>
        <authorList>
            <person name="Zhou Z."/>
            <person name="Liu Y."/>
            <person name="Xu W."/>
            <person name="Pan J."/>
            <person name="Luo Z.H."/>
            <person name="Li M."/>
        </authorList>
    </citation>
    <scope>NUCLEOTIDE SEQUENCE [LARGE SCALE GENOMIC DNA]</scope>
    <source>
        <strain evidence="7">HyVt-577</strain>
    </source>
</reference>
<comment type="subcellular location">
    <subcellularLocation>
        <location evidence="1">Membrane</location>
        <topology evidence="1">Multi-pass membrane protein</topology>
    </subcellularLocation>
</comment>
<evidence type="ECO:0000313" key="7">
    <source>
        <dbReference type="EMBL" id="HGY55564.1"/>
    </source>
</evidence>
<dbReference type="Proteomes" id="UP000885779">
    <property type="component" value="Unassembled WGS sequence"/>
</dbReference>
<evidence type="ECO:0000256" key="2">
    <source>
        <dbReference type="ARBA" id="ARBA00022448"/>
    </source>
</evidence>
<feature type="transmembrane region" description="Helical" evidence="6">
    <location>
        <begin position="12"/>
        <end position="31"/>
    </location>
</feature>
<evidence type="ECO:0000256" key="1">
    <source>
        <dbReference type="ARBA" id="ARBA00004141"/>
    </source>
</evidence>
<comment type="caution">
    <text evidence="7">The sequence shown here is derived from an EMBL/GenBank/DDBJ whole genome shotgun (WGS) entry which is preliminary data.</text>
</comment>
<dbReference type="CDD" id="cd10336">
    <property type="entry name" value="SLC6sbd_Tyt1-Like"/>
    <property type="match status" value="1"/>
</dbReference>
<feature type="transmembrane region" description="Helical" evidence="6">
    <location>
        <begin position="248"/>
        <end position="272"/>
    </location>
</feature>
<feature type="transmembrane region" description="Helical" evidence="6">
    <location>
        <begin position="306"/>
        <end position="325"/>
    </location>
</feature>
<proteinExistence type="predicted"/>